<dbReference type="InterPro" id="IPR003953">
    <property type="entry name" value="FAD-dep_OxRdtase_2_FAD-bd"/>
</dbReference>
<dbReference type="SUPFAM" id="SSF53474">
    <property type="entry name" value="alpha/beta-Hydrolases"/>
    <property type="match status" value="1"/>
</dbReference>
<keyword evidence="5" id="KW-0472">Membrane</keyword>
<dbReference type="InParanoid" id="D2V8X8"/>
<dbReference type="InterPro" id="IPR036188">
    <property type="entry name" value="FAD/NAD-bd_sf"/>
</dbReference>
<name>D2V8X8_NAEGR</name>
<dbReference type="SUPFAM" id="SSF56425">
    <property type="entry name" value="Succinate dehydrogenase/fumarate reductase flavoprotein, catalytic domain"/>
    <property type="match status" value="1"/>
</dbReference>
<reference evidence="7 8" key="1">
    <citation type="journal article" date="2010" name="Cell">
        <title>The genome of Naegleria gruberi illuminates early eukaryotic versatility.</title>
        <authorList>
            <person name="Fritz-Laylin L.K."/>
            <person name="Prochnik S.E."/>
            <person name="Ginger M.L."/>
            <person name="Dacks J.B."/>
            <person name="Carpenter M.L."/>
            <person name="Field M.C."/>
            <person name="Kuo A."/>
            <person name="Paredez A."/>
            <person name="Chapman J."/>
            <person name="Pham J."/>
            <person name="Shu S."/>
            <person name="Neupane R."/>
            <person name="Cipriano M."/>
            <person name="Mancuso J."/>
            <person name="Tu H."/>
            <person name="Salamov A."/>
            <person name="Lindquist E."/>
            <person name="Shapiro H."/>
            <person name="Lucas S."/>
            <person name="Grigoriev I.V."/>
            <person name="Cande W.Z."/>
            <person name="Fulton C."/>
            <person name="Rokhsar D.S."/>
            <person name="Dawson S.C."/>
        </authorList>
    </citation>
    <scope>NUCLEOTIDE SEQUENCE [LARGE SCALE GENOMIC DNA]</scope>
    <source>
        <strain evidence="7 8">NEG-M</strain>
    </source>
</reference>
<dbReference type="Gene3D" id="3.40.50.1820">
    <property type="entry name" value="alpha/beta hydrolase"/>
    <property type="match status" value="1"/>
</dbReference>
<evidence type="ECO:0000259" key="6">
    <source>
        <dbReference type="Pfam" id="PF00890"/>
    </source>
</evidence>
<dbReference type="STRING" id="5762.D2V8X8"/>
<dbReference type="Gene3D" id="3.50.50.60">
    <property type="entry name" value="FAD/NAD(P)-binding domain"/>
    <property type="match status" value="1"/>
</dbReference>
<gene>
    <name evidence="7" type="ORF">NAEGRDRAFT_79044</name>
</gene>
<dbReference type="SUPFAM" id="SSF51905">
    <property type="entry name" value="FAD/NAD(P)-binding domain"/>
    <property type="match status" value="1"/>
</dbReference>
<dbReference type="ESTHER" id="naegr-d2v8x8">
    <property type="family name" value="6_AlphaBeta_hydrolase"/>
</dbReference>
<proteinExistence type="predicted"/>
<dbReference type="InterPro" id="IPR050315">
    <property type="entry name" value="FAD-oxidoreductase_2"/>
</dbReference>
<feature type="domain" description="FAD-dependent oxidoreductase 2 FAD-binding" evidence="6">
    <location>
        <begin position="506"/>
        <end position="998"/>
    </location>
</feature>
<feature type="transmembrane region" description="Helical" evidence="5">
    <location>
        <begin position="12"/>
        <end position="33"/>
    </location>
</feature>
<dbReference type="OrthoDB" id="10252157at2759"/>
<comment type="cofactor">
    <cofactor evidence="1">
        <name>FAD</name>
        <dbReference type="ChEBI" id="CHEBI:57692"/>
    </cofactor>
</comment>
<keyword evidence="5" id="KW-0812">Transmembrane</keyword>
<dbReference type="Proteomes" id="UP000006671">
    <property type="component" value="Unassembled WGS sequence"/>
</dbReference>
<dbReference type="EMBL" id="GG738857">
    <property type="protein sequence ID" value="EFC46768.1"/>
    <property type="molecule type" value="Genomic_DNA"/>
</dbReference>
<dbReference type="PANTHER" id="PTHR43400:SF7">
    <property type="entry name" value="FAD-DEPENDENT OXIDOREDUCTASE 2 FAD BINDING DOMAIN-CONTAINING PROTEIN"/>
    <property type="match status" value="1"/>
</dbReference>
<keyword evidence="4" id="KW-0560">Oxidoreductase</keyword>
<sequence length="1015" mass="115104">MTKLVSCLATAIKLGVVSTFVCSFVLFHIYFFLERSPPANTKHFDDMNTNPLNFADLNLFSIHDESSIVKEGSSSSPGKNRRRLVQPKSLRKIALDEIGTVNSTKVVNDDDEKTYYTIFQIHGTPGSRRWRYPVDHHFVRTFGGDKKLRILSLDRPGIGQSTPIISSIDSEGNPVYNLEPFNVDYYEASALDLLYVVRKLRLKHFSLFAYSQGAAHATMLSHYLEQLKKRERGEKVTHAHLKSTERFHNDLMTKILLSKDSEKYWTFENGVSNYTSSTEWSWKDVTIDRVVLMAPQGFYSEKVRQALLKEQDMTIPEHKRWSSNLHQIYSFHNYQPPLGTNIVHAVYKMVSQLGFITNIKYWEENMKFMLDPLGRDSFIFHDEATGWKKAFNNTMIDTYRFTTMTFLVEVYNSYYFTENYGPNFDISLKNIPTWILKAEDDILVPIEAFNTFVEKVCTNKETCNVTVASNTTHFQIFKNYYTQSIQHLVKGVFGESVSLRKPRRKIIVIGSGLAGLTATLESAYTYDQDVVLIEKEPRLGGNSAKATSGMNAIQTTTQRNVLVFDSYTHFWNDTIKSFTGGKVLSTLKEARRIIRNPKNKKKVEGEENLITENSWRILETLVKDSKPALQFLQSFDVKMDVVSQCGGHSKPRTHRSINKSDKPINIGSDIISKLSAFIREKLAERVVIKTEHHAIQLISEENDLGETIVKGVKVLNIKENTTETIMGDSIILAAGGYGQDRDGYLKQFAPHSVNLPSTNGLWATGDGIKMAVRDVNASLIDMGEIQIHPTAFVDPANPTAMTLILAPESLRGYGAIIVNQEGKRFVNELGTRDEEGNYPHVTAYMIMNEFVMKSFGESLTSFYAKKGLIRKYENFEDLCQKEELNMSANFCANLEDTIIDYDYSVDYRRSDPNYKDSFGKTVFPSKFNLEKSKETTPFFVARITPAVHYTQGGLLFNNKAQVLRRKTQDTNEVIRNLYAAGEVTGGCHGKNRLAGNSLLECVVFGRIAASEAAQE</sequence>
<accession>D2V8X8</accession>
<evidence type="ECO:0000256" key="2">
    <source>
        <dbReference type="ARBA" id="ARBA00022630"/>
    </source>
</evidence>
<dbReference type="Gene3D" id="3.90.700.10">
    <property type="entry name" value="Succinate dehydrogenase/fumarate reductase flavoprotein, catalytic domain"/>
    <property type="match status" value="1"/>
</dbReference>
<dbReference type="PANTHER" id="PTHR43400">
    <property type="entry name" value="FUMARATE REDUCTASE"/>
    <property type="match status" value="1"/>
</dbReference>
<dbReference type="GO" id="GO:0016491">
    <property type="term" value="F:oxidoreductase activity"/>
    <property type="evidence" value="ECO:0007669"/>
    <property type="project" value="UniProtKB-KW"/>
</dbReference>
<keyword evidence="8" id="KW-1185">Reference proteome</keyword>
<evidence type="ECO:0000256" key="5">
    <source>
        <dbReference type="SAM" id="Phobius"/>
    </source>
</evidence>
<dbReference type="OMA" id="VTAYMIM"/>
<evidence type="ECO:0000313" key="8">
    <source>
        <dbReference type="Proteomes" id="UP000006671"/>
    </source>
</evidence>
<evidence type="ECO:0000256" key="1">
    <source>
        <dbReference type="ARBA" id="ARBA00001974"/>
    </source>
</evidence>
<evidence type="ECO:0000256" key="3">
    <source>
        <dbReference type="ARBA" id="ARBA00022827"/>
    </source>
</evidence>
<evidence type="ECO:0000313" key="7">
    <source>
        <dbReference type="EMBL" id="EFC46768.1"/>
    </source>
</evidence>
<dbReference type="GeneID" id="8859754"/>
<dbReference type="InterPro" id="IPR029058">
    <property type="entry name" value="AB_hydrolase_fold"/>
</dbReference>
<organism evidence="8">
    <name type="scientific">Naegleria gruberi</name>
    <name type="common">Amoeba</name>
    <dbReference type="NCBI Taxonomy" id="5762"/>
    <lineage>
        <taxon>Eukaryota</taxon>
        <taxon>Discoba</taxon>
        <taxon>Heterolobosea</taxon>
        <taxon>Tetramitia</taxon>
        <taxon>Eutetramitia</taxon>
        <taxon>Vahlkampfiidae</taxon>
        <taxon>Naegleria</taxon>
    </lineage>
</organism>
<dbReference type="eggNOG" id="KOG2404">
    <property type="taxonomic scope" value="Eukaryota"/>
</dbReference>
<dbReference type="AlphaFoldDB" id="D2V8X8"/>
<dbReference type="RefSeq" id="XP_002679512.1">
    <property type="nucleotide sequence ID" value="XM_002679466.1"/>
</dbReference>
<keyword evidence="2" id="KW-0285">Flavoprotein</keyword>
<keyword evidence="5" id="KW-1133">Transmembrane helix</keyword>
<evidence type="ECO:0000256" key="4">
    <source>
        <dbReference type="ARBA" id="ARBA00023002"/>
    </source>
</evidence>
<protein>
    <submittedName>
        <fullName evidence="7">NADH-dependent fumarate reductase</fullName>
    </submittedName>
</protein>
<keyword evidence="3" id="KW-0274">FAD</keyword>
<dbReference type="InterPro" id="IPR027477">
    <property type="entry name" value="Succ_DH/fumarate_Rdtase_cat_sf"/>
</dbReference>
<dbReference type="Pfam" id="PF00890">
    <property type="entry name" value="FAD_binding_2"/>
    <property type="match status" value="1"/>
</dbReference>
<dbReference type="VEuPathDB" id="AmoebaDB:NAEGRDRAFT_79044"/>
<dbReference type="KEGG" id="ngr:NAEGRDRAFT_79044"/>